<dbReference type="CDD" id="cd05271">
    <property type="entry name" value="NDUFA9_like_SDR_a"/>
    <property type="match status" value="1"/>
</dbReference>
<dbReference type="InterPro" id="IPR036291">
    <property type="entry name" value="NAD(P)-bd_dom_sf"/>
</dbReference>
<dbReference type="AlphaFoldDB" id="D7FUY2"/>
<dbReference type="InterPro" id="IPR029903">
    <property type="entry name" value="RmlD-like-bd"/>
</dbReference>
<reference evidence="2 3" key="1">
    <citation type="journal article" date="2010" name="Nature">
        <title>The Ectocarpus genome and the independent evolution of multicellularity in brown algae.</title>
        <authorList>
            <person name="Cock J.M."/>
            <person name="Sterck L."/>
            <person name="Rouze P."/>
            <person name="Scornet D."/>
            <person name="Allen A.E."/>
            <person name="Amoutzias G."/>
            <person name="Anthouard V."/>
            <person name="Artiguenave F."/>
            <person name="Aury J.M."/>
            <person name="Badger J.H."/>
            <person name="Beszteri B."/>
            <person name="Billiau K."/>
            <person name="Bonnet E."/>
            <person name="Bothwell J.H."/>
            <person name="Bowler C."/>
            <person name="Boyen C."/>
            <person name="Brownlee C."/>
            <person name="Carrano C.J."/>
            <person name="Charrier B."/>
            <person name="Cho G.Y."/>
            <person name="Coelho S.M."/>
            <person name="Collen J."/>
            <person name="Corre E."/>
            <person name="Da Silva C."/>
            <person name="Delage L."/>
            <person name="Delaroque N."/>
            <person name="Dittami S.M."/>
            <person name="Doulbeau S."/>
            <person name="Elias M."/>
            <person name="Farnham G."/>
            <person name="Gachon C.M."/>
            <person name="Gschloessl B."/>
            <person name="Heesch S."/>
            <person name="Jabbari K."/>
            <person name="Jubin C."/>
            <person name="Kawai H."/>
            <person name="Kimura K."/>
            <person name="Kloareg B."/>
            <person name="Kupper F.C."/>
            <person name="Lang D."/>
            <person name="Le Bail A."/>
            <person name="Leblanc C."/>
            <person name="Lerouge P."/>
            <person name="Lohr M."/>
            <person name="Lopez P.J."/>
            <person name="Martens C."/>
            <person name="Maumus F."/>
            <person name="Michel G."/>
            <person name="Miranda-Saavedra D."/>
            <person name="Morales J."/>
            <person name="Moreau H."/>
            <person name="Motomura T."/>
            <person name="Nagasato C."/>
            <person name="Napoli C.A."/>
            <person name="Nelson D.R."/>
            <person name="Nyvall-Collen P."/>
            <person name="Peters A.F."/>
            <person name="Pommier C."/>
            <person name="Potin P."/>
            <person name="Poulain J."/>
            <person name="Quesneville H."/>
            <person name="Read B."/>
            <person name="Rensing S.A."/>
            <person name="Ritter A."/>
            <person name="Rousvoal S."/>
            <person name="Samanta M."/>
            <person name="Samson G."/>
            <person name="Schroeder D.C."/>
            <person name="Segurens B."/>
            <person name="Strittmatter M."/>
            <person name="Tonon T."/>
            <person name="Tregear J.W."/>
            <person name="Valentin K."/>
            <person name="von Dassow P."/>
            <person name="Yamagishi T."/>
            <person name="Van de Peer Y."/>
            <person name="Wincker P."/>
        </authorList>
    </citation>
    <scope>NUCLEOTIDE SEQUENCE [LARGE SCALE GENOMIC DNA]</scope>
    <source>
        <strain evidence="3">Ec32 / CCAP1310/4</strain>
    </source>
</reference>
<protein>
    <submittedName>
        <fullName evidence="2">NADH dehydrogenase (Ubiquinone)</fullName>
        <ecNumber evidence="2">1.6.5.3</ecNumber>
    </submittedName>
</protein>
<proteinExistence type="predicted"/>
<organism evidence="2 3">
    <name type="scientific">Ectocarpus siliculosus</name>
    <name type="common">Brown alga</name>
    <name type="synonym">Conferva siliculosa</name>
    <dbReference type="NCBI Taxonomy" id="2880"/>
    <lineage>
        <taxon>Eukaryota</taxon>
        <taxon>Sar</taxon>
        <taxon>Stramenopiles</taxon>
        <taxon>Ochrophyta</taxon>
        <taxon>PX clade</taxon>
        <taxon>Phaeophyceae</taxon>
        <taxon>Ectocarpales</taxon>
        <taxon>Ectocarpaceae</taxon>
        <taxon>Ectocarpus</taxon>
    </lineage>
</organism>
<gene>
    <name evidence="2" type="primary">NDA</name>
    <name evidence="2" type="ORF">Esi_0282_0014</name>
</gene>
<dbReference type="Pfam" id="PF04321">
    <property type="entry name" value="RmlD_sub_bind"/>
    <property type="match status" value="1"/>
</dbReference>
<dbReference type="EMBL" id="FN648467">
    <property type="protein sequence ID" value="CBJ31788.1"/>
    <property type="molecule type" value="Genomic_DNA"/>
</dbReference>
<dbReference type="PANTHER" id="PTHR12126">
    <property type="entry name" value="NADH-UBIQUINONE OXIDOREDUCTASE 39 KDA SUBUNIT-RELATED"/>
    <property type="match status" value="1"/>
</dbReference>
<dbReference type="EC" id="1.6.5.3" evidence="2"/>
<dbReference type="GO" id="GO:0016491">
    <property type="term" value="F:oxidoreductase activity"/>
    <property type="evidence" value="ECO:0007669"/>
    <property type="project" value="UniProtKB-KW"/>
</dbReference>
<dbReference type="EMBL" id="FN649727">
    <property type="protein sequence ID" value="CBJ31788.1"/>
    <property type="molecule type" value="Genomic_DNA"/>
</dbReference>
<dbReference type="GO" id="GO:0044877">
    <property type="term" value="F:protein-containing complex binding"/>
    <property type="evidence" value="ECO:0007669"/>
    <property type="project" value="TreeGrafter"/>
</dbReference>
<evidence type="ECO:0000313" key="2">
    <source>
        <dbReference type="EMBL" id="CBJ31788.1"/>
    </source>
</evidence>
<dbReference type="PANTHER" id="PTHR12126:SF11">
    <property type="entry name" value="NADH DEHYDROGENASE [UBIQUINONE] 1 ALPHA SUBCOMPLEX SUBUNIT 9, MITOCHONDRIAL"/>
    <property type="match status" value="1"/>
</dbReference>
<accession>D7FUY2</accession>
<dbReference type="SUPFAM" id="SSF51735">
    <property type="entry name" value="NAD(P)-binding Rossmann-fold domains"/>
    <property type="match status" value="1"/>
</dbReference>
<dbReference type="OrthoDB" id="275457at2759"/>
<dbReference type="STRING" id="2880.D7FUY2"/>
<evidence type="ECO:0000313" key="3">
    <source>
        <dbReference type="Proteomes" id="UP000002630"/>
    </source>
</evidence>
<evidence type="ECO:0000259" key="1">
    <source>
        <dbReference type="Pfam" id="PF04321"/>
    </source>
</evidence>
<keyword evidence="2" id="KW-0560">Oxidoreductase</keyword>
<dbReference type="Gene3D" id="3.40.50.720">
    <property type="entry name" value="NAD(P)-binding Rossmann-like Domain"/>
    <property type="match status" value="1"/>
</dbReference>
<dbReference type="InterPro" id="IPR051207">
    <property type="entry name" value="ComplexI_NDUFA9_subunit"/>
</dbReference>
<sequence>MATLAKPQRAIQPLLQGARGYRKHLGQYGAGGRSSVNDKTVAVFGATGFLGRFVTNQLGRTGTRCFIPNRGCEMDVRRTKVQFDLGQVVFPFYSSSDEQSMRDAIGNADTVVNLIGKHYETKHLCFTRKEDGAINRVNSSFKNVNVDVAGMLARAAKAQGVKNFVHVSALAADPDSPSRWAQTKFAGELAVKEAFPEATIVRPAKLFGNNDRLLTWIALMATRMGRVPLVNDGDNLIQPIDARNVAQVLMAIIDNPENLDYRGKLVELAGPGEFSWREVADLVLDTTHRARVTDVEEMSMLFARGYGMLLEQLPNPLFTEDEALAMSVDVVQKPNPDALTLEDFNITDPFKMEECAISIVRRFRTVQHFGFVKGYH</sequence>
<feature type="domain" description="RmlD-like substrate binding" evidence="1">
    <location>
        <begin position="123"/>
        <end position="293"/>
    </location>
</feature>
<name>D7FUY2_ECTSI</name>
<dbReference type="Proteomes" id="UP000002630">
    <property type="component" value="Linkage Group LG02"/>
</dbReference>
<dbReference type="InParanoid" id="D7FUY2"/>
<keyword evidence="3" id="KW-1185">Reference proteome</keyword>
<dbReference type="GO" id="GO:0005739">
    <property type="term" value="C:mitochondrion"/>
    <property type="evidence" value="ECO:0007669"/>
    <property type="project" value="TreeGrafter"/>
</dbReference>